<dbReference type="CDD" id="cd10446">
    <property type="entry name" value="GIY-YIG_unchar_1"/>
    <property type="match status" value="1"/>
</dbReference>
<proteinExistence type="predicted"/>
<dbReference type="EMBL" id="FNSD01000001">
    <property type="protein sequence ID" value="SEB40487.1"/>
    <property type="molecule type" value="Genomic_DNA"/>
</dbReference>
<accession>A0A1H4J2M7</accession>
<gene>
    <name evidence="2" type="ORF">SAMN05443244_0312</name>
</gene>
<dbReference type="AlphaFoldDB" id="A0A1H4J2M7"/>
<dbReference type="SUPFAM" id="SSF82771">
    <property type="entry name" value="GIY-YIG endonuclease"/>
    <property type="match status" value="1"/>
</dbReference>
<feature type="domain" description="GIY-YIG" evidence="1">
    <location>
        <begin position="190"/>
        <end position="279"/>
    </location>
</feature>
<evidence type="ECO:0000313" key="3">
    <source>
        <dbReference type="Proteomes" id="UP000182409"/>
    </source>
</evidence>
<dbReference type="RefSeq" id="WP_074652035.1">
    <property type="nucleotide sequence ID" value="NZ_FNSD01000001.1"/>
</dbReference>
<dbReference type="OrthoDB" id="258133at2"/>
<dbReference type="Proteomes" id="UP000182409">
    <property type="component" value="Unassembled WGS sequence"/>
</dbReference>
<sequence length="280" mass="31703">MPIFFNSLLVEAEIQLDQVRLLRHQDNSSAQGRTPYELWRQDDQSAFDSYQSVQNPSRQAGLGPASLWASFVVTPDGRTLFAGLYRSQLQGLNQVNIPHAHREGFIEAGTCDVYTIELDERLSDLRGKLFVDWGPGTRQWVQRADNQNKVVTELLTRFKEPEFPGYLNFIQPLSQIESSLPTTWVSSLKQVQGVYLLTCPLTKELYVGSATGVDGFWGRWSQYVSNNHGGNIQLKSRDHSDYQVSILEVAGSGTTTEEIIAMEDRWKKKLQSREMGLNSN</sequence>
<dbReference type="Pfam" id="PF01541">
    <property type="entry name" value="GIY-YIG"/>
    <property type="match status" value="1"/>
</dbReference>
<name>A0A1H4J2M7_9BACT</name>
<organism evidence="2 3">
    <name type="scientific">Terriglobus roseus</name>
    <dbReference type="NCBI Taxonomy" id="392734"/>
    <lineage>
        <taxon>Bacteria</taxon>
        <taxon>Pseudomonadati</taxon>
        <taxon>Acidobacteriota</taxon>
        <taxon>Terriglobia</taxon>
        <taxon>Terriglobales</taxon>
        <taxon>Acidobacteriaceae</taxon>
        <taxon>Terriglobus</taxon>
    </lineage>
</organism>
<evidence type="ECO:0000313" key="2">
    <source>
        <dbReference type="EMBL" id="SEB40487.1"/>
    </source>
</evidence>
<dbReference type="InterPro" id="IPR035901">
    <property type="entry name" value="GIY-YIG_endonuc_sf"/>
</dbReference>
<dbReference type="PROSITE" id="PS50164">
    <property type="entry name" value="GIY_YIG"/>
    <property type="match status" value="1"/>
</dbReference>
<reference evidence="2 3" key="1">
    <citation type="submission" date="2016-10" db="EMBL/GenBank/DDBJ databases">
        <authorList>
            <person name="de Groot N.N."/>
        </authorList>
    </citation>
    <scope>NUCLEOTIDE SEQUENCE [LARGE SCALE GENOMIC DNA]</scope>
    <source>
        <strain evidence="2 3">AB35.6</strain>
    </source>
</reference>
<dbReference type="InterPro" id="IPR000305">
    <property type="entry name" value="GIY-YIG_endonuc"/>
</dbReference>
<evidence type="ECO:0000259" key="1">
    <source>
        <dbReference type="PROSITE" id="PS50164"/>
    </source>
</evidence>
<dbReference type="Gene3D" id="3.40.1440.10">
    <property type="entry name" value="GIY-YIG endonuclease"/>
    <property type="match status" value="1"/>
</dbReference>
<protein>
    <submittedName>
        <fullName evidence="2">GIY-YIG catalytic domain-containing protein</fullName>
    </submittedName>
</protein>